<comment type="caution">
    <text evidence="1">The sequence shown here is derived from an EMBL/GenBank/DDBJ whole genome shotgun (WGS) entry which is preliminary data.</text>
</comment>
<dbReference type="Gene3D" id="1.10.287.1080">
    <property type="entry name" value="MazG-like"/>
    <property type="match status" value="1"/>
</dbReference>
<dbReference type="EMBL" id="VAVZ01000020">
    <property type="protein sequence ID" value="TLP97011.1"/>
    <property type="molecule type" value="Genomic_DNA"/>
</dbReference>
<protein>
    <submittedName>
        <fullName evidence="1">Pyrophosphatase</fullName>
    </submittedName>
</protein>
<dbReference type="CDD" id="cd11538">
    <property type="entry name" value="NTP-PPase_u1"/>
    <property type="match status" value="1"/>
</dbReference>
<accession>A0A5R9BAI6</accession>
<proteinExistence type="predicted"/>
<dbReference type="OrthoDB" id="9791898at2"/>
<dbReference type="AlphaFoldDB" id="A0A5R9BAI6"/>
<dbReference type="Proteomes" id="UP000310458">
    <property type="component" value="Unassembled WGS sequence"/>
</dbReference>
<dbReference type="SUPFAM" id="SSF101386">
    <property type="entry name" value="all-alpha NTP pyrophosphatases"/>
    <property type="match status" value="1"/>
</dbReference>
<gene>
    <name evidence="1" type="ORF">FEF26_08505</name>
</gene>
<evidence type="ECO:0000313" key="1">
    <source>
        <dbReference type="EMBL" id="TLP97011.1"/>
    </source>
</evidence>
<name>A0A5R9BAI6_9MICC</name>
<organism evidence="1 2">
    <name type="scientific">Nesterenkonia salmonea</name>
    <dbReference type="NCBI Taxonomy" id="1804987"/>
    <lineage>
        <taxon>Bacteria</taxon>
        <taxon>Bacillati</taxon>
        <taxon>Actinomycetota</taxon>
        <taxon>Actinomycetes</taxon>
        <taxon>Micrococcales</taxon>
        <taxon>Micrococcaceae</taxon>
        <taxon>Nesterenkonia</taxon>
    </lineage>
</organism>
<keyword evidence="2" id="KW-1185">Reference proteome</keyword>
<sequence>MHIDEMAALVEQVSVRYGELFGIERSDEWLMLKLQEEVGELSQAFLALTGQARDKGASEEEVQAQFRAEVADVLGMAMLVGRRFGLDLDAEMKAKWLVHLPS</sequence>
<dbReference type="RefSeq" id="WP_138253112.1">
    <property type="nucleotide sequence ID" value="NZ_VAVZ01000020.1"/>
</dbReference>
<reference evidence="1 2" key="1">
    <citation type="submission" date="2019-05" db="EMBL/GenBank/DDBJ databases">
        <title>Nesterenkonia sp. GY074 isolated from the Southern Atlantic Ocean.</title>
        <authorList>
            <person name="Zhang G."/>
        </authorList>
    </citation>
    <scope>NUCLEOTIDE SEQUENCE [LARGE SCALE GENOMIC DNA]</scope>
    <source>
        <strain evidence="1 2">GY074</strain>
    </source>
</reference>
<evidence type="ECO:0000313" key="2">
    <source>
        <dbReference type="Proteomes" id="UP000310458"/>
    </source>
</evidence>